<evidence type="ECO:0000313" key="2">
    <source>
        <dbReference type="Proteomes" id="UP000230159"/>
    </source>
</evidence>
<dbReference type="EMBL" id="PCTN01000051">
    <property type="protein sequence ID" value="PIP75897.1"/>
    <property type="molecule type" value="Genomic_DNA"/>
</dbReference>
<dbReference type="AlphaFoldDB" id="A0A2H0D156"/>
<dbReference type="Proteomes" id="UP000230159">
    <property type="component" value="Unassembled WGS sequence"/>
</dbReference>
<sequence>MNEIQQENREKMVGFCVHNNFENTCKICKSEQPKKIMEQLQWLGYISSNKSKFESPLTSLKERLSAPPLREQIARGIIDIHKTEEQGNVNTKEHAESVEIQSRGLVDLSVRLEGILGRKIGPNELSKNEKLQAGLQLVMEDQKKLAEQKKEIIERYPEIASKIVEEAVNDLLKDTALGGKNRMPRIAFNFDESDFEKLSWVQKNEIPSEMSHKKGLVAEIVSLASRDELEKIKERVRTWLAENQKYQDAPGVRDFFKKIDQAFISKDQHEGEKLGLAA</sequence>
<proteinExistence type="predicted"/>
<organism evidence="1 2">
    <name type="scientific">Candidatus Kuenenbacteria bacterium CG22_combo_CG10-13_8_21_14_all_39_9</name>
    <dbReference type="NCBI Taxonomy" id="1974621"/>
    <lineage>
        <taxon>Bacteria</taxon>
        <taxon>Candidatus Kueneniibacteriota</taxon>
    </lineage>
</organism>
<comment type="caution">
    <text evidence="1">The sequence shown here is derived from an EMBL/GenBank/DDBJ whole genome shotgun (WGS) entry which is preliminary data.</text>
</comment>
<name>A0A2H0D156_9BACT</name>
<gene>
    <name evidence="1" type="ORF">COW86_01160</name>
</gene>
<evidence type="ECO:0000313" key="1">
    <source>
        <dbReference type="EMBL" id="PIP75897.1"/>
    </source>
</evidence>
<reference evidence="1 2" key="1">
    <citation type="submission" date="2017-09" db="EMBL/GenBank/DDBJ databases">
        <title>Depth-based differentiation of microbial function through sediment-hosted aquifers and enrichment of novel symbionts in the deep terrestrial subsurface.</title>
        <authorList>
            <person name="Probst A.J."/>
            <person name="Ladd B."/>
            <person name="Jarett J.K."/>
            <person name="Geller-Mcgrath D.E."/>
            <person name="Sieber C.M."/>
            <person name="Emerson J.B."/>
            <person name="Anantharaman K."/>
            <person name="Thomas B.C."/>
            <person name="Malmstrom R."/>
            <person name="Stieglmeier M."/>
            <person name="Klingl A."/>
            <person name="Woyke T."/>
            <person name="Ryan C.M."/>
            <person name="Banfield J.F."/>
        </authorList>
    </citation>
    <scope>NUCLEOTIDE SEQUENCE [LARGE SCALE GENOMIC DNA]</scope>
    <source>
        <strain evidence="1">CG22_combo_CG10-13_8_21_14_all_39_9</strain>
    </source>
</reference>
<accession>A0A2H0D156</accession>
<protein>
    <submittedName>
        <fullName evidence="1">Uncharacterized protein</fullName>
    </submittedName>
</protein>